<dbReference type="Gene3D" id="3.40.50.10810">
    <property type="entry name" value="Tandem AAA-ATPase domain"/>
    <property type="match status" value="3"/>
</dbReference>
<keyword evidence="22" id="KW-1185">Reference proteome</keyword>
<evidence type="ECO:0000256" key="2">
    <source>
        <dbReference type="ARBA" id="ARBA00008438"/>
    </source>
</evidence>
<feature type="region of interest" description="Disordered" evidence="17">
    <location>
        <begin position="89"/>
        <end position="150"/>
    </location>
</feature>
<comment type="similarity">
    <text evidence="2">Belongs to the SNF2/RAD54 helicase family. RAD16 subfamily.</text>
</comment>
<keyword evidence="12" id="KW-0238">DNA-binding</keyword>
<dbReference type="PROSITE" id="PS00518">
    <property type="entry name" value="ZF_RING_1"/>
    <property type="match status" value="1"/>
</dbReference>
<evidence type="ECO:0000256" key="17">
    <source>
        <dbReference type="SAM" id="MobiDB-lite"/>
    </source>
</evidence>
<evidence type="ECO:0000256" key="10">
    <source>
        <dbReference type="ARBA" id="ARBA00022853"/>
    </source>
</evidence>
<dbReference type="Proteomes" id="UP001157006">
    <property type="component" value="Chromosome 3"/>
</dbReference>
<dbReference type="PANTHER" id="PTHR45626:SF24">
    <property type="entry name" value="HELICASE-LIKE TRANSCRIPTION FACTOR CHR28-RELATED"/>
    <property type="match status" value="1"/>
</dbReference>
<dbReference type="InterPro" id="IPR013083">
    <property type="entry name" value="Znf_RING/FYVE/PHD"/>
</dbReference>
<dbReference type="AlphaFoldDB" id="A0AAV0ZTN3"/>
<proteinExistence type="inferred from homology"/>
<dbReference type="GO" id="GO:0016787">
    <property type="term" value="F:hydrolase activity"/>
    <property type="evidence" value="ECO:0007669"/>
    <property type="project" value="UniProtKB-KW"/>
</dbReference>
<dbReference type="GO" id="GO:0006281">
    <property type="term" value="P:DNA repair"/>
    <property type="evidence" value="ECO:0007669"/>
    <property type="project" value="TreeGrafter"/>
</dbReference>
<evidence type="ECO:0000256" key="1">
    <source>
        <dbReference type="ARBA" id="ARBA00004123"/>
    </source>
</evidence>
<feature type="compositionally biased region" description="Polar residues" evidence="17">
    <location>
        <begin position="118"/>
        <end position="150"/>
    </location>
</feature>
<dbReference type="Gene3D" id="3.40.50.300">
    <property type="entry name" value="P-loop containing nucleotide triphosphate hydrolases"/>
    <property type="match status" value="1"/>
</dbReference>
<comment type="subcellular location">
    <subcellularLocation>
        <location evidence="1">Nucleus</location>
    </subcellularLocation>
</comment>
<dbReference type="SUPFAM" id="SSF52540">
    <property type="entry name" value="P-loop containing nucleoside triphosphate hydrolases"/>
    <property type="match status" value="2"/>
</dbReference>
<organism evidence="21 22">
    <name type="scientific">Vicia faba</name>
    <name type="common">Broad bean</name>
    <name type="synonym">Faba vulgaris</name>
    <dbReference type="NCBI Taxonomy" id="3906"/>
    <lineage>
        <taxon>Eukaryota</taxon>
        <taxon>Viridiplantae</taxon>
        <taxon>Streptophyta</taxon>
        <taxon>Embryophyta</taxon>
        <taxon>Tracheophyta</taxon>
        <taxon>Spermatophyta</taxon>
        <taxon>Magnoliopsida</taxon>
        <taxon>eudicotyledons</taxon>
        <taxon>Gunneridae</taxon>
        <taxon>Pentapetalae</taxon>
        <taxon>rosids</taxon>
        <taxon>fabids</taxon>
        <taxon>Fabales</taxon>
        <taxon>Fabaceae</taxon>
        <taxon>Papilionoideae</taxon>
        <taxon>50 kb inversion clade</taxon>
        <taxon>NPAAA clade</taxon>
        <taxon>Hologalegina</taxon>
        <taxon>IRL clade</taxon>
        <taxon>Fabeae</taxon>
        <taxon>Vicia</taxon>
    </lineage>
</organism>
<dbReference type="CDD" id="cd18793">
    <property type="entry name" value="SF2_C_SNF"/>
    <property type="match status" value="1"/>
</dbReference>
<dbReference type="InterPro" id="IPR050628">
    <property type="entry name" value="SNF2_RAD54_helicase_TF"/>
</dbReference>
<evidence type="ECO:0000256" key="6">
    <source>
        <dbReference type="ARBA" id="ARBA00022801"/>
    </source>
</evidence>
<dbReference type="SMART" id="SM00487">
    <property type="entry name" value="DEXDc"/>
    <property type="match status" value="1"/>
</dbReference>
<dbReference type="SMART" id="SM00490">
    <property type="entry name" value="HELICc"/>
    <property type="match status" value="1"/>
</dbReference>
<dbReference type="GO" id="GO:0005634">
    <property type="term" value="C:nucleus"/>
    <property type="evidence" value="ECO:0007669"/>
    <property type="project" value="UniProtKB-SubCell"/>
</dbReference>
<sequence>MLDNVDNIHHFIDSTWRLCAHLGSWVSGLISKPNKKVVGSISRLAEERENCYLDSMDTAYIDISSSDDDLEILDDHHGRILPGWAASERNSDSRRANGSNASSSNNFRSLVRPHNRLGPSNGNTSQHQTVNSRISNSHGTDYEKMSSQQALKRTLPLSYQPGPSSGNTSQHQTVNSRISNSHGIDYEKMSSQQALKRTLPSSFHSSETRAFLPSSFAPNNRVSNLSSSQLHDAYKSRHHGVGPSTSSEKGFFRDNFGRGNDGDRFMNQNGGTRALPPSLMIGKAITPPFATSSEPAYRSGVGDERAPETDERLIYEAALQDISQPLKEADLPAGIMAVPLMRHQKIALAWMLQRENRSLHCLGGILADDQGLGKTISTIALILMQRQTQIKWKTDDTFNHKAEALNLDDDDDNGSIDVEKLKKDEESNDTKPIMEPSSSTRAPSRKRPAAGTLVVCPASVLRQWARELEEKVGDEKLSVLIFHGGSRTKDPVELAKYDVVLTTYALVTNEVPKQPLVEDDDIDEKDGENFGLSSDFCVKKKRKKTYNGSTKGKKGKKGIDGSSFDPASGALAKVGWFRVILDEAQTIKNHRTQMARACSSLRAKRRWCLSGTPIQNTIDDLYSYFRFLKYDPYAVYKSFYTSLKVPISRNSIQGYKKLQAVLRAIMLRRTKGTLLDGKPIITLPPKTINLSKVNFSHEERAFYKKLEADSRSQFKAYAAAGTVNQNYANILLMLLRLRQACDHPLLVKEYNSDPVGKDSVEMAKRLPKEMLINLFNSLETTAAICFVCNDPPDDAVISMCGHVFCYQCVSEHLTGDDNMCPANHCKEQIGEDLVFSKATLRSCISDDPSGSSSGSSSLVDYSIVQNSDYSSSKIKAVLEVLHSSCRLKSTSGNRDSPPSDFSDNSDIEDFDSDVKVTKVSRNFSECTTGGPLKAIIFSQWTTMLDLVETSMEQSGIKYRRLDGRMTLTARDRAVKDFNTDPEITVMLMSLKAGNLGLNMVSACHVILLDLWWNPTTEDQAIDRAHRIGQTRPVTVTRITIKDTVEDRILALQDEKRKMVASAFGEDHAGGSGTRLTVDDLKYLFMV</sequence>
<evidence type="ECO:0000259" key="19">
    <source>
        <dbReference type="PROSITE" id="PS51192"/>
    </source>
</evidence>
<feature type="region of interest" description="Disordered" evidence="17">
    <location>
        <begin position="156"/>
        <end position="175"/>
    </location>
</feature>
<feature type="compositionally biased region" description="Low complexity" evidence="17">
    <location>
        <begin position="96"/>
        <end position="109"/>
    </location>
</feature>
<evidence type="ECO:0000256" key="11">
    <source>
        <dbReference type="ARBA" id="ARBA00023015"/>
    </source>
</evidence>
<dbReference type="InterPro" id="IPR000330">
    <property type="entry name" value="SNF2_N"/>
</dbReference>
<evidence type="ECO:0008006" key="23">
    <source>
        <dbReference type="Google" id="ProtNLM"/>
    </source>
</evidence>
<keyword evidence="11" id="KW-0805">Transcription regulation</keyword>
<keyword evidence="9" id="KW-0067">ATP-binding</keyword>
<dbReference type="Gene3D" id="3.30.40.10">
    <property type="entry name" value="Zinc/RING finger domain, C3HC4 (zinc finger)"/>
    <property type="match status" value="1"/>
</dbReference>
<dbReference type="SMART" id="SM00184">
    <property type="entry name" value="RING"/>
    <property type="match status" value="1"/>
</dbReference>
<keyword evidence="7" id="KW-0347">Helicase</keyword>
<feature type="region of interest" description="Disordered" evidence="17">
    <location>
        <begin position="405"/>
        <end position="448"/>
    </location>
</feature>
<dbReference type="PROSITE" id="PS50089">
    <property type="entry name" value="ZF_RING_2"/>
    <property type="match status" value="1"/>
</dbReference>
<keyword evidence="3" id="KW-0479">Metal-binding</keyword>
<keyword evidence="15" id="KW-0539">Nucleus</keyword>
<dbReference type="InterPro" id="IPR049730">
    <property type="entry name" value="SNF2/RAD54-like_C"/>
</dbReference>
<evidence type="ECO:0000259" key="18">
    <source>
        <dbReference type="PROSITE" id="PS50089"/>
    </source>
</evidence>
<feature type="domain" description="RING-type" evidence="18">
    <location>
        <begin position="785"/>
        <end position="824"/>
    </location>
</feature>
<dbReference type="InterPro" id="IPR018957">
    <property type="entry name" value="Znf_C3HC4_RING-type"/>
</dbReference>
<evidence type="ECO:0000256" key="12">
    <source>
        <dbReference type="ARBA" id="ARBA00023125"/>
    </source>
</evidence>
<evidence type="ECO:0000256" key="16">
    <source>
        <dbReference type="PROSITE-ProRule" id="PRU00175"/>
    </source>
</evidence>
<keyword evidence="6" id="KW-0378">Hydrolase</keyword>
<feature type="compositionally biased region" description="Polar residues" evidence="17">
    <location>
        <begin position="161"/>
        <end position="175"/>
    </location>
</feature>
<evidence type="ECO:0000259" key="20">
    <source>
        <dbReference type="PROSITE" id="PS51194"/>
    </source>
</evidence>
<evidence type="ECO:0000313" key="21">
    <source>
        <dbReference type="EMBL" id="CAI8601709.1"/>
    </source>
</evidence>
<dbReference type="PANTHER" id="PTHR45626">
    <property type="entry name" value="TRANSCRIPTION TERMINATION FACTOR 2-RELATED"/>
    <property type="match status" value="1"/>
</dbReference>
<evidence type="ECO:0000256" key="5">
    <source>
        <dbReference type="ARBA" id="ARBA00022771"/>
    </source>
</evidence>
<dbReference type="GO" id="GO:0008270">
    <property type="term" value="F:zinc ion binding"/>
    <property type="evidence" value="ECO:0007669"/>
    <property type="project" value="UniProtKB-KW"/>
</dbReference>
<evidence type="ECO:0000256" key="3">
    <source>
        <dbReference type="ARBA" id="ARBA00022723"/>
    </source>
</evidence>
<dbReference type="FunFam" id="3.40.50.10810:FF:000071">
    <property type="entry name" value="SNF2 domain-containing protein / helicase domain-containing protein / zinc finger protein-like protein"/>
    <property type="match status" value="1"/>
</dbReference>
<dbReference type="EMBL" id="OX451738">
    <property type="protein sequence ID" value="CAI8601709.1"/>
    <property type="molecule type" value="Genomic_DNA"/>
</dbReference>
<keyword evidence="5 16" id="KW-0863">Zinc-finger</keyword>
<protein>
    <recommendedName>
        <fullName evidence="23">Helicase-like transcription factor CHR28</fullName>
    </recommendedName>
</protein>
<reference evidence="21 22" key="1">
    <citation type="submission" date="2023-01" db="EMBL/GenBank/DDBJ databases">
        <authorList>
            <person name="Kreplak J."/>
        </authorList>
    </citation>
    <scope>NUCLEOTIDE SEQUENCE [LARGE SCALE GENOMIC DNA]</scope>
</reference>
<dbReference type="GO" id="GO:0005524">
    <property type="term" value="F:ATP binding"/>
    <property type="evidence" value="ECO:0007669"/>
    <property type="project" value="UniProtKB-KW"/>
</dbReference>
<evidence type="ECO:0000256" key="4">
    <source>
        <dbReference type="ARBA" id="ARBA00022741"/>
    </source>
</evidence>
<dbReference type="FunFam" id="3.40.50.10810:FF:000068">
    <property type="entry name" value="SNF2 domain-containing protein / helicase domain-containing protein / zinc finger protein-like protein"/>
    <property type="match status" value="1"/>
</dbReference>
<evidence type="ECO:0000256" key="15">
    <source>
        <dbReference type="ARBA" id="ARBA00023242"/>
    </source>
</evidence>
<evidence type="ECO:0000313" key="22">
    <source>
        <dbReference type="Proteomes" id="UP001157006"/>
    </source>
</evidence>
<keyword evidence="13" id="KW-0943">RNA-mediated gene silencing</keyword>
<gene>
    <name evidence="21" type="ORF">VFH_III007760</name>
</gene>
<keyword evidence="14" id="KW-0804">Transcription</keyword>
<dbReference type="SUPFAM" id="SSF57850">
    <property type="entry name" value="RING/U-box"/>
    <property type="match status" value="1"/>
</dbReference>
<dbReference type="GO" id="GO:0004386">
    <property type="term" value="F:helicase activity"/>
    <property type="evidence" value="ECO:0007669"/>
    <property type="project" value="UniProtKB-KW"/>
</dbReference>
<dbReference type="InterPro" id="IPR027417">
    <property type="entry name" value="P-loop_NTPase"/>
</dbReference>
<evidence type="ECO:0000256" key="8">
    <source>
        <dbReference type="ARBA" id="ARBA00022833"/>
    </source>
</evidence>
<keyword evidence="10" id="KW-0156">Chromatin regulator</keyword>
<dbReference type="GO" id="GO:0080188">
    <property type="term" value="P:gene silencing by siRNA-directed DNA methylation"/>
    <property type="evidence" value="ECO:0007669"/>
    <property type="project" value="UniProtKB-ARBA"/>
</dbReference>
<dbReference type="InterPro" id="IPR014001">
    <property type="entry name" value="Helicase_ATP-bd"/>
</dbReference>
<dbReference type="PROSITE" id="PS51192">
    <property type="entry name" value="HELICASE_ATP_BIND_1"/>
    <property type="match status" value="1"/>
</dbReference>
<evidence type="ECO:0000256" key="14">
    <source>
        <dbReference type="ARBA" id="ARBA00023163"/>
    </source>
</evidence>
<feature type="domain" description="Helicase C-terminal" evidence="20">
    <location>
        <begin position="918"/>
        <end position="1081"/>
    </location>
</feature>
<feature type="domain" description="Helicase ATP-binding" evidence="19">
    <location>
        <begin position="355"/>
        <end position="631"/>
    </location>
</feature>
<dbReference type="InterPro" id="IPR017907">
    <property type="entry name" value="Znf_RING_CS"/>
</dbReference>
<evidence type="ECO:0000256" key="7">
    <source>
        <dbReference type="ARBA" id="ARBA00022806"/>
    </source>
</evidence>
<evidence type="ECO:0000256" key="13">
    <source>
        <dbReference type="ARBA" id="ARBA00023158"/>
    </source>
</evidence>
<dbReference type="InterPro" id="IPR001650">
    <property type="entry name" value="Helicase_C-like"/>
</dbReference>
<dbReference type="Pfam" id="PF00097">
    <property type="entry name" value="zf-C3HC4"/>
    <property type="match status" value="1"/>
</dbReference>
<feature type="region of interest" description="Disordered" evidence="17">
    <location>
        <begin position="888"/>
        <end position="907"/>
    </location>
</feature>
<dbReference type="CDD" id="cd18008">
    <property type="entry name" value="DEXDc_SHPRH-like"/>
    <property type="match status" value="1"/>
</dbReference>
<dbReference type="Pfam" id="PF00271">
    <property type="entry name" value="Helicase_C"/>
    <property type="match status" value="1"/>
</dbReference>
<dbReference type="Pfam" id="PF00176">
    <property type="entry name" value="SNF2-rel_dom"/>
    <property type="match status" value="1"/>
</dbReference>
<keyword evidence="8" id="KW-0862">Zinc</keyword>
<dbReference type="InterPro" id="IPR001841">
    <property type="entry name" value="Znf_RING"/>
</dbReference>
<dbReference type="InterPro" id="IPR038718">
    <property type="entry name" value="SNF2-like_sf"/>
</dbReference>
<evidence type="ECO:0000256" key="9">
    <source>
        <dbReference type="ARBA" id="ARBA00022840"/>
    </source>
</evidence>
<dbReference type="GO" id="GO:0003677">
    <property type="term" value="F:DNA binding"/>
    <property type="evidence" value="ECO:0007669"/>
    <property type="project" value="UniProtKB-KW"/>
</dbReference>
<dbReference type="PROSITE" id="PS51194">
    <property type="entry name" value="HELICASE_CTER"/>
    <property type="match status" value="1"/>
</dbReference>
<keyword evidence="4" id="KW-0547">Nucleotide-binding</keyword>
<dbReference type="GO" id="GO:0008094">
    <property type="term" value="F:ATP-dependent activity, acting on DNA"/>
    <property type="evidence" value="ECO:0007669"/>
    <property type="project" value="TreeGrafter"/>
</dbReference>
<name>A0AAV0ZTN3_VICFA</name>
<accession>A0AAV0ZTN3</accession>
<feature type="compositionally biased region" description="Basic and acidic residues" evidence="17">
    <location>
        <begin position="417"/>
        <end position="429"/>
    </location>
</feature>